<dbReference type="GO" id="GO:0005525">
    <property type="term" value="F:GTP binding"/>
    <property type="evidence" value="ECO:0007669"/>
    <property type="project" value="UniProtKB-KW"/>
</dbReference>
<dbReference type="InterPro" id="IPR027417">
    <property type="entry name" value="P-loop_NTPase"/>
</dbReference>
<dbReference type="GO" id="GO:0016020">
    <property type="term" value="C:membrane"/>
    <property type="evidence" value="ECO:0007669"/>
    <property type="project" value="UniProtKB-SubCell"/>
</dbReference>
<evidence type="ECO:0000259" key="7">
    <source>
        <dbReference type="PROSITE" id="PS51718"/>
    </source>
</evidence>
<comment type="caution">
    <text evidence="8">The sequence shown here is derived from an EMBL/GenBank/DDBJ whole genome shotgun (WGS) entry which is preliminary data.</text>
</comment>
<organism evidence="8 9">
    <name type="scientific">Acinetobacter rudis</name>
    <dbReference type="NCBI Taxonomy" id="632955"/>
    <lineage>
        <taxon>Bacteria</taxon>
        <taxon>Pseudomonadati</taxon>
        <taxon>Pseudomonadota</taxon>
        <taxon>Gammaproteobacteria</taxon>
        <taxon>Moraxellales</taxon>
        <taxon>Moraxellaceae</taxon>
        <taxon>Acinetobacter</taxon>
    </lineage>
</organism>
<evidence type="ECO:0000256" key="6">
    <source>
        <dbReference type="ARBA" id="ARBA00023136"/>
    </source>
</evidence>
<feature type="domain" description="Dynamin-type G" evidence="7">
    <location>
        <begin position="62"/>
        <end position="398"/>
    </location>
</feature>
<dbReference type="Proteomes" id="UP001243844">
    <property type="component" value="Unassembled WGS sequence"/>
</dbReference>
<dbReference type="SUPFAM" id="SSF52540">
    <property type="entry name" value="P-loop containing nucleoside triphosphate hydrolases"/>
    <property type="match status" value="1"/>
</dbReference>
<gene>
    <name evidence="8" type="ORF">RFH47_10990</name>
</gene>
<dbReference type="EMBL" id="JAVIDL010000020">
    <property type="protein sequence ID" value="MDQ8936248.1"/>
    <property type="molecule type" value="Genomic_DNA"/>
</dbReference>
<comment type="subcellular location">
    <subcellularLocation>
        <location evidence="1">Membrane</location>
    </subcellularLocation>
</comment>
<evidence type="ECO:0000313" key="9">
    <source>
        <dbReference type="Proteomes" id="UP001243844"/>
    </source>
</evidence>
<dbReference type="InterPro" id="IPR027094">
    <property type="entry name" value="Mitofusin_fam"/>
</dbReference>
<dbReference type="Gene3D" id="3.40.50.300">
    <property type="entry name" value="P-loop containing nucleotide triphosphate hydrolases"/>
    <property type="match status" value="1"/>
</dbReference>
<keyword evidence="3" id="KW-0378">Hydrolase</keyword>
<evidence type="ECO:0000256" key="2">
    <source>
        <dbReference type="ARBA" id="ARBA00022741"/>
    </source>
</evidence>
<protein>
    <submittedName>
        <fullName evidence="8">Dynamin family protein</fullName>
    </submittedName>
</protein>
<keyword evidence="5" id="KW-0342">GTP-binding</keyword>
<dbReference type="GO" id="GO:0003924">
    <property type="term" value="F:GTPase activity"/>
    <property type="evidence" value="ECO:0007669"/>
    <property type="project" value="InterPro"/>
</dbReference>
<evidence type="ECO:0000256" key="1">
    <source>
        <dbReference type="ARBA" id="ARBA00004370"/>
    </source>
</evidence>
<proteinExistence type="predicted"/>
<evidence type="ECO:0000256" key="3">
    <source>
        <dbReference type="ARBA" id="ARBA00022801"/>
    </source>
</evidence>
<evidence type="ECO:0000313" key="8">
    <source>
        <dbReference type="EMBL" id="MDQ8936248.1"/>
    </source>
</evidence>
<keyword evidence="6" id="KW-0472">Membrane</keyword>
<evidence type="ECO:0000256" key="4">
    <source>
        <dbReference type="ARBA" id="ARBA00023054"/>
    </source>
</evidence>
<dbReference type="Pfam" id="PF00350">
    <property type="entry name" value="Dynamin_N"/>
    <property type="match status" value="1"/>
</dbReference>
<keyword evidence="4" id="KW-0175">Coiled coil</keyword>
<dbReference type="PROSITE" id="PS51718">
    <property type="entry name" value="G_DYNAMIN_2"/>
    <property type="match status" value="1"/>
</dbReference>
<dbReference type="InterPro" id="IPR045063">
    <property type="entry name" value="Dynamin_N"/>
</dbReference>
<evidence type="ECO:0000256" key="5">
    <source>
        <dbReference type="ARBA" id="ARBA00023134"/>
    </source>
</evidence>
<dbReference type="InterPro" id="IPR030381">
    <property type="entry name" value="G_DYNAMIN_dom"/>
</dbReference>
<dbReference type="PANTHER" id="PTHR10465">
    <property type="entry name" value="TRANSMEMBRANE GTPASE FZO1"/>
    <property type="match status" value="1"/>
</dbReference>
<dbReference type="RefSeq" id="WP_308981632.1">
    <property type="nucleotide sequence ID" value="NZ_JAVIDL010000020.1"/>
</dbReference>
<keyword evidence="2" id="KW-0547">Nucleotide-binding</keyword>
<accession>A0AAW8J9L3</accession>
<sequence length="491" mass="55494">MSNIRGITGLSDLKNEVQILLSLGLKALNQMINLELLVDLDQDNTFAYQAIAALRSEYLKLEQQKTIITVVGTMKAGKSTAINAIVGREILPNRNAPMTAIPTLIKHYKGRQQPHLILTDIAREPIVQLIQDLQVAFADPCHQHKLDQLRSDQDLFMTVEKIQQDIQVIDEVVGEVEILEFMILINDLIRISPVLDLEFPFDLYQDIERLPIIEVEFIHFADSDEFHGQLILIDTPGPNEAGQPHLRAMLQQQLQHASSVIVVMDYTQLKSEADAQVREDLKEFVNTMDHRIYALVNKFDNCDRNGMKQDELKTFVEGLTQGLIAKQYVYPISAKLAYLANQAKQSYLLHGTLPDAENVAWVEDFYVEAGLRRVAHRTTEHILDGIEDLWQQSKFKAPLDGVIKASHQQSLLVILDSAIDKLISYVHTFNQMRVKKFSELCKGIYGQGAAMNTDHIGVMTDRIFNKLQIDMSSLEKSAQLLKQSIADLASA</sequence>
<name>A0AAW8J9L3_9GAMM</name>
<dbReference type="GO" id="GO:0008053">
    <property type="term" value="P:mitochondrial fusion"/>
    <property type="evidence" value="ECO:0007669"/>
    <property type="project" value="TreeGrafter"/>
</dbReference>
<reference evidence="8" key="1">
    <citation type="submission" date="2023-08" db="EMBL/GenBank/DDBJ databases">
        <title>Emergence of clinically-relevant ST2 carbapenem-resistant Acinetobacter baumannii strains in hospital sewages in Zhejiang, East of China.</title>
        <authorList>
            <person name="Kaichao C."/>
            <person name="Zhang R."/>
        </authorList>
    </citation>
    <scope>NUCLEOTIDE SEQUENCE</scope>
    <source>
        <strain evidence="8">M-RB-37</strain>
    </source>
</reference>
<dbReference type="AlphaFoldDB" id="A0AAW8J9L3"/>
<dbReference type="PANTHER" id="PTHR10465:SF0">
    <property type="entry name" value="SARCALUMENIN"/>
    <property type="match status" value="1"/>
</dbReference>